<dbReference type="AlphaFoldDB" id="A0A839QUJ1"/>
<keyword evidence="6" id="KW-1185">Reference proteome</keyword>
<dbReference type="InterPro" id="IPR011010">
    <property type="entry name" value="DNA_brk_join_enz"/>
</dbReference>
<dbReference type="PANTHER" id="PTHR30349:SF41">
    <property type="entry name" value="INTEGRASE_RECOMBINASE PROTEIN MJ0367-RELATED"/>
    <property type="match status" value="1"/>
</dbReference>
<keyword evidence="3" id="KW-0233">DNA recombination</keyword>
<dbReference type="InterPro" id="IPR002104">
    <property type="entry name" value="Integrase_catalytic"/>
</dbReference>
<comment type="similarity">
    <text evidence="1">Belongs to the 'phage' integrase family.</text>
</comment>
<evidence type="ECO:0000256" key="2">
    <source>
        <dbReference type="ARBA" id="ARBA00023125"/>
    </source>
</evidence>
<dbReference type="CDD" id="cd00397">
    <property type="entry name" value="DNA_BRE_C"/>
    <property type="match status" value="1"/>
</dbReference>
<comment type="caution">
    <text evidence="5">The sequence shown here is derived from an EMBL/GenBank/DDBJ whole genome shotgun (WGS) entry which is preliminary data.</text>
</comment>
<name>A0A839QUJ1_9MICO</name>
<evidence type="ECO:0000259" key="4">
    <source>
        <dbReference type="PROSITE" id="PS51898"/>
    </source>
</evidence>
<gene>
    <name evidence="5" type="ORF">FHX50_001700</name>
</gene>
<dbReference type="GO" id="GO:0006310">
    <property type="term" value="P:DNA recombination"/>
    <property type="evidence" value="ECO:0007669"/>
    <property type="project" value="UniProtKB-KW"/>
</dbReference>
<dbReference type="RefSeq" id="WP_183376560.1">
    <property type="nucleotide sequence ID" value="NZ_JACHWP010000005.1"/>
</dbReference>
<dbReference type="SUPFAM" id="SSF56349">
    <property type="entry name" value="DNA breaking-rejoining enzymes"/>
    <property type="match status" value="1"/>
</dbReference>
<evidence type="ECO:0000313" key="5">
    <source>
        <dbReference type="EMBL" id="MBB3023405.1"/>
    </source>
</evidence>
<dbReference type="Pfam" id="PF00589">
    <property type="entry name" value="Phage_integrase"/>
    <property type="match status" value="1"/>
</dbReference>
<dbReference type="InterPro" id="IPR013762">
    <property type="entry name" value="Integrase-like_cat_sf"/>
</dbReference>
<protein>
    <submittedName>
        <fullName evidence="5">Site-specific recombinase XerD</fullName>
    </submittedName>
</protein>
<sequence length="371" mass="42154">MVHEHPGVSPLRRLGNVRALDEKQFVLDAMLSGWSDQQASRALSWQTIASRAQVVRRFGEFTGRYPWEWSPGDLEDFTTQAKSRPHPAARSTIRGYHTIIRLFCDYLTDARYEWATECEERFGSTPQQICHEWNTATHLLDYEGRAERRALTYDELEQFFTAVDERVETIVHRGRKGALSALRDAQIFKTIYAYGLRRAEATGLDVADLRPNGAAPRFGRFGAVDVRWGKGSHGSGPRRRSVLTLPELGWITDGLAQWIDAARPRFTDSASGPLWPTERGSRVSPRYIDLRFAAIRDQLEWPAELSVHALRHTYVTNLIEWGYAEKFVQDQVGHAYASTTAIYTSVGDDYKNRMIAKALSRVYGGPDDTTQ</sequence>
<dbReference type="PROSITE" id="PS51898">
    <property type="entry name" value="TYR_RECOMBINASE"/>
    <property type="match status" value="1"/>
</dbReference>
<proteinExistence type="inferred from homology"/>
<organism evidence="5 6">
    <name type="scientific">Helcobacillus massiliensis</name>
    <dbReference type="NCBI Taxonomy" id="521392"/>
    <lineage>
        <taxon>Bacteria</taxon>
        <taxon>Bacillati</taxon>
        <taxon>Actinomycetota</taxon>
        <taxon>Actinomycetes</taxon>
        <taxon>Micrococcales</taxon>
        <taxon>Dermabacteraceae</taxon>
        <taxon>Helcobacillus</taxon>
    </lineage>
</organism>
<evidence type="ECO:0000313" key="6">
    <source>
        <dbReference type="Proteomes" id="UP000568050"/>
    </source>
</evidence>
<dbReference type="PANTHER" id="PTHR30349">
    <property type="entry name" value="PHAGE INTEGRASE-RELATED"/>
    <property type="match status" value="1"/>
</dbReference>
<accession>A0A839QUJ1</accession>
<reference evidence="5 6" key="1">
    <citation type="submission" date="2020-08" db="EMBL/GenBank/DDBJ databases">
        <title>Sequencing the genomes of 1000 actinobacteria strains.</title>
        <authorList>
            <person name="Klenk H.-P."/>
        </authorList>
    </citation>
    <scope>NUCLEOTIDE SEQUENCE [LARGE SCALE GENOMIC DNA]</scope>
    <source>
        <strain evidence="5 6">DSM 23040</strain>
    </source>
</reference>
<dbReference type="EMBL" id="JACHWP010000005">
    <property type="protein sequence ID" value="MBB3023405.1"/>
    <property type="molecule type" value="Genomic_DNA"/>
</dbReference>
<feature type="domain" description="Tyr recombinase" evidence="4">
    <location>
        <begin position="146"/>
        <end position="357"/>
    </location>
</feature>
<keyword evidence="2" id="KW-0238">DNA-binding</keyword>
<dbReference type="GO" id="GO:0003677">
    <property type="term" value="F:DNA binding"/>
    <property type="evidence" value="ECO:0007669"/>
    <property type="project" value="UniProtKB-KW"/>
</dbReference>
<dbReference type="Proteomes" id="UP000568050">
    <property type="component" value="Unassembled WGS sequence"/>
</dbReference>
<dbReference type="GO" id="GO:0015074">
    <property type="term" value="P:DNA integration"/>
    <property type="evidence" value="ECO:0007669"/>
    <property type="project" value="InterPro"/>
</dbReference>
<dbReference type="InterPro" id="IPR050090">
    <property type="entry name" value="Tyrosine_recombinase_XerCD"/>
</dbReference>
<dbReference type="Gene3D" id="1.10.443.10">
    <property type="entry name" value="Intergrase catalytic core"/>
    <property type="match status" value="1"/>
</dbReference>
<evidence type="ECO:0000256" key="1">
    <source>
        <dbReference type="ARBA" id="ARBA00008857"/>
    </source>
</evidence>
<evidence type="ECO:0000256" key="3">
    <source>
        <dbReference type="ARBA" id="ARBA00023172"/>
    </source>
</evidence>